<dbReference type="InterPro" id="IPR014001">
    <property type="entry name" value="Helicase_ATP-bd"/>
</dbReference>
<feature type="region of interest" description="Disordered" evidence="9">
    <location>
        <begin position="99"/>
        <end position="145"/>
    </location>
</feature>
<dbReference type="Pfam" id="PF00270">
    <property type="entry name" value="DEAD"/>
    <property type="match status" value="1"/>
</dbReference>
<comment type="subcellular location">
    <subcellularLocation>
        <location evidence="8">Cytoplasm</location>
    </subcellularLocation>
</comment>
<dbReference type="FunFam" id="3.40.50.300:FF:000325">
    <property type="entry name" value="ATP-dependent RNA helicase DHX29"/>
    <property type="match status" value="1"/>
</dbReference>
<dbReference type="PROSITE" id="PS51192">
    <property type="entry name" value="HELICASE_ATP_BIND_1"/>
    <property type="match status" value="1"/>
</dbReference>
<feature type="region of interest" description="Disordered" evidence="9">
    <location>
        <begin position="159"/>
        <end position="181"/>
    </location>
</feature>
<dbReference type="SUPFAM" id="SSF52540">
    <property type="entry name" value="P-loop containing nucleoside triphosphate hydrolases"/>
    <property type="match status" value="1"/>
</dbReference>
<comment type="catalytic activity">
    <reaction evidence="7 8">
        <text>ATP + H2O = ADP + phosphate + H(+)</text>
        <dbReference type="Rhea" id="RHEA:13065"/>
        <dbReference type="ChEBI" id="CHEBI:15377"/>
        <dbReference type="ChEBI" id="CHEBI:15378"/>
        <dbReference type="ChEBI" id="CHEBI:30616"/>
        <dbReference type="ChEBI" id="CHEBI:43474"/>
        <dbReference type="ChEBI" id="CHEBI:456216"/>
        <dbReference type="EC" id="3.6.4.13"/>
    </reaction>
</comment>
<dbReference type="SMART" id="SM00487">
    <property type="entry name" value="DEXDc"/>
    <property type="match status" value="1"/>
</dbReference>
<dbReference type="InterPro" id="IPR034730">
    <property type="entry name" value="DHX29"/>
</dbReference>
<dbReference type="InterPro" id="IPR027417">
    <property type="entry name" value="P-loop_NTPase"/>
</dbReference>
<dbReference type="InterPro" id="IPR056890">
    <property type="entry name" value="UBA_DHX29-like"/>
</dbReference>
<dbReference type="Pfam" id="PF04408">
    <property type="entry name" value="WHD_HA2"/>
    <property type="match status" value="1"/>
</dbReference>
<feature type="domain" description="Helicase ATP-binding" evidence="10">
    <location>
        <begin position="500"/>
        <end position="652"/>
    </location>
</feature>
<dbReference type="Pfam" id="PF21010">
    <property type="entry name" value="HA2_C"/>
    <property type="match status" value="1"/>
</dbReference>
<dbReference type="CDD" id="cd18791">
    <property type="entry name" value="SF2_C_RHA"/>
    <property type="match status" value="1"/>
</dbReference>
<feature type="coiled-coil region" evidence="8">
    <location>
        <begin position="1283"/>
        <end position="1334"/>
    </location>
</feature>
<evidence type="ECO:0000256" key="2">
    <source>
        <dbReference type="ARBA" id="ARBA00022741"/>
    </source>
</evidence>
<evidence type="ECO:0000256" key="3">
    <source>
        <dbReference type="ARBA" id="ARBA00022801"/>
    </source>
</evidence>
<dbReference type="GO" id="GO:0003723">
    <property type="term" value="F:RNA binding"/>
    <property type="evidence" value="ECO:0007669"/>
    <property type="project" value="TreeGrafter"/>
</dbReference>
<dbReference type="GO" id="GO:0005737">
    <property type="term" value="C:cytoplasm"/>
    <property type="evidence" value="ECO:0007669"/>
    <property type="project" value="UniProtKB-SubCell"/>
</dbReference>
<dbReference type="PROSITE" id="PS51194">
    <property type="entry name" value="HELICASE_CTER"/>
    <property type="match status" value="1"/>
</dbReference>
<name>A0A2I0U6L8_LIMLA</name>
<dbReference type="Pfam" id="PF26026">
    <property type="entry name" value="RNA_hel_CTD"/>
    <property type="match status" value="1"/>
</dbReference>
<feature type="compositionally biased region" description="Basic and acidic residues" evidence="9">
    <location>
        <begin position="266"/>
        <end position="278"/>
    </location>
</feature>
<feature type="region of interest" description="Disordered" evidence="9">
    <location>
        <begin position="193"/>
        <end position="216"/>
    </location>
</feature>
<reference evidence="13" key="1">
    <citation type="submission" date="2017-11" db="EMBL/GenBank/DDBJ databases">
        <authorList>
            <person name="Lima N.C."/>
            <person name="Parody-Merino A.M."/>
            <person name="Battley P.F."/>
            <person name="Fidler A.E."/>
            <person name="Prosdocimi F."/>
        </authorList>
    </citation>
    <scope>NUCLEOTIDE SEQUENCE [LARGE SCALE GENOMIC DNA]</scope>
</reference>
<evidence type="ECO:0000256" key="8">
    <source>
        <dbReference type="HAMAP-Rule" id="MF_03068"/>
    </source>
</evidence>
<proteinExistence type="inferred from homology"/>
<keyword evidence="8" id="KW-0396">Initiation factor</keyword>
<dbReference type="GO" id="GO:0045948">
    <property type="term" value="P:positive regulation of translational initiation"/>
    <property type="evidence" value="ECO:0007669"/>
    <property type="project" value="UniProtKB-UniRule"/>
</dbReference>
<evidence type="ECO:0000313" key="12">
    <source>
        <dbReference type="EMBL" id="PKU41669.1"/>
    </source>
</evidence>
<dbReference type="InterPro" id="IPR011709">
    <property type="entry name" value="DEAD-box_helicase_OB_fold"/>
</dbReference>
<evidence type="ECO:0000256" key="4">
    <source>
        <dbReference type="ARBA" id="ARBA00022806"/>
    </source>
</evidence>
<keyword evidence="8" id="KW-0648">Protein biosynthesis</keyword>
<dbReference type="InterPro" id="IPR007502">
    <property type="entry name" value="Helicase-assoc_dom"/>
</dbReference>
<comment type="similarity">
    <text evidence="1 8">Belongs to the DEAD box helicase family. DEAH subfamily.</text>
</comment>
<dbReference type="OrthoDB" id="5600252at2759"/>
<feature type="compositionally biased region" description="Basic and acidic residues" evidence="9">
    <location>
        <begin position="163"/>
        <end position="181"/>
    </location>
</feature>
<dbReference type="Gene3D" id="3.40.50.300">
    <property type="entry name" value="P-loop containing nucleotide triphosphate hydrolases"/>
    <property type="match status" value="2"/>
</dbReference>
<keyword evidence="2 8" id="KW-0547">Nucleotide-binding</keyword>
<feature type="domain" description="Helicase C-terminal" evidence="11">
    <location>
        <begin position="707"/>
        <end position="885"/>
    </location>
</feature>
<comment type="subunit">
    <text evidence="8">Part of the 43S pre-initiation complex (PIC).</text>
</comment>
<dbReference type="GO" id="GO:0016887">
    <property type="term" value="F:ATP hydrolysis activity"/>
    <property type="evidence" value="ECO:0007669"/>
    <property type="project" value="RHEA"/>
</dbReference>
<dbReference type="CDD" id="cd22590">
    <property type="entry name" value="McIdas_CC"/>
    <property type="match status" value="1"/>
</dbReference>
<dbReference type="EC" id="3.6.4.13" evidence="8"/>
<dbReference type="HAMAP" id="MF_03068">
    <property type="entry name" value="DHX29"/>
    <property type="match status" value="1"/>
</dbReference>
<dbReference type="Pfam" id="PF07717">
    <property type="entry name" value="OB_NTP_bind"/>
    <property type="match status" value="1"/>
</dbReference>
<dbReference type="PANTHER" id="PTHR18934">
    <property type="entry name" value="ATP-DEPENDENT RNA HELICASE"/>
    <property type="match status" value="1"/>
</dbReference>
<dbReference type="InterPro" id="IPR056328">
    <property type="entry name" value="DSRM_DHX29"/>
</dbReference>
<feature type="region of interest" description="Disordered" evidence="9">
    <location>
        <begin position="242"/>
        <end position="278"/>
    </location>
</feature>
<dbReference type="FunFam" id="1.20.120.1080:FF:000002">
    <property type="entry name" value="Putative ATP-dependent RNA helicase DHX36"/>
    <property type="match status" value="1"/>
</dbReference>
<dbReference type="Gene3D" id="1.20.5.1180">
    <property type="entry name" value="Geminin coiled-coil domain"/>
    <property type="match status" value="1"/>
</dbReference>
<dbReference type="PANTHER" id="PTHR18934:SF264">
    <property type="entry name" value="ATP-DEPENDENT RNA HELICASE DHX29"/>
    <property type="match status" value="1"/>
</dbReference>
<dbReference type="Pfam" id="PF00271">
    <property type="entry name" value="Helicase_C"/>
    <property type="match status" value="1"/>
</dbReference>
<keyword evidence="4 8" id="KW-0347">Helicase</keyword>
<dbReference type="EMBL" id="KZ506089">
    <property type="protein sequence ID" value="PKU41669.1"/>
    <property type="molecule type" value="Genomic_DNA"/>
</dbReference>
<keyword evidence="13" id="KW-1185">Reference proteome</keyword>
<dbReference type="GO" id="GO:0006275">
    <property type="term" value="P:regulation of DNA replication"/>
    <property type="evidence" value="ECO:0007669"/>
    <property type="project" value="InterPro"/>
</dbReference>
<dbReference type="Pfam" id="PF24385">
    <property type="entry name" value="DSRM_DHX29"/>
    <property type="match status" value="1"/>
</dbReference>
<dbReference type="Gene3D" id="1.20.120.1080">
    <property type="match status" value="1"/>
</dbReference>
<dbReference type="GO" id="GO:0003724">
    <property type="term" value="F:RNA helicase activity"/>
    <property type="evidence" value="ECO:0007669"/>
    <property type="project" value="UniProtKB-UniRule"/>
</dbReference>
<dbReference type="GO" id="GO:0005524">
    <property type="term" value="F:ATP binding"/>
    <property type="evidence" value="ECO:0007669"/>
    <property type="project" value="UniProtKB-UniRule"/>
</dbReference>
<dbReference type="SMART" id="SM00490">
    <property type="entry name" value="HELICc"/>
    <property type="match status" value="1"/>
</dbReference>
<evidence type="ECO:0000256" key="1">
    <source>
        <dbReference type="ARBA" id="ARBA00008792"/>
    </source>
</evidence>
<dbReference type="InterPro" id="IPR011545">
    <property type="entry name" value="DEAD/DEAH_box_helicase_dom"/>
</dbReference>
<evidence type="ECO:0000256" key="9">
    <source>
        <dbReference type="SAM" id="MobiDB-lite"/>
    </source>
</evidence>
<dbReference type="Proteomes" id="UP000233556">
    <property type="component" value="Unassembled WGS sequence"/>
</dbReference>
<dbReference type="SUPFAM" id="SSF111469">
    <property type="entry name" value="Geminin coiled-coil domain"/>
    <property type="match status" value="1"/>
</dbReference>
<evidence type="ECO:0000256" key="5">
    <source>
        <dbReference type="ARBA" id="ARBA00022840"/>
    </source>
</evidence>
<keyword evidence="6 8" id="KW-0175">Coiled coil</keyword>
<evidence type="ECO:0000256" key="7">
    <source>
        <dbReference type="ARBA" id="ARBA00047984"/>
    </source>
</evidence>
<dbReference type="GO" id="GO:0003743">
    <property type="term" value="F:translation initiation factor activity"/>
    <property type="evidence" value="ECO:0007669"/>
    <property type="project" value="UniProtKB-KW"/>
</dbReference>
<dbReference type="SMART" id="SM00847">
    <property type="entry name" value="HA2"/>
    <property type="match status" value="1"/>
</dbReference>
<evidence type="ECO:0000259" key="11">
    <source>
        <dbReference type="PROSITE" id="PS51194"/>
    </source>
</evidence>
<dbReference type="InterPro" id="IPR001650">
    <property type="entry name" value="Helicase_C-like"/>
</dbReference>
<evidence type="ECO:0000313" key="13">
    <source>
        <dbReference type="Proteomes" id="UP000233556"/>
    </source>
</evidence>
<protein>
    <recommendedName>
        <fullName evidence="8">ATP-dependent RNA helicase DHX29</fullName>
        <ecNumber evidence="8">3.6.4.13</ecNumber>
    </recommendedName>
    <alternativeName>
        <fullName evidence="8">DEAH box protein 29</fullName>
    </alternativeName>
</protein>
<dbReference type="InterPro" id="IPR022786">
    <property type="entry name" value="Geminin/Multicilin"/>
</dbReference>
<keyword evidence="8" id="KW-0963">Cytoplasm</keyword>
<dbReference type="Pfam" id="PF07412">
    <property type="entry name" value="Geminin"/>
    <property type="match status" value="1"/>
</dbReference>
<reference evidence="13" key="2">
    <citation type="submission" date="2017-12" db="EMBL/GenBank/DDBJ databases">
        <title>Genome sequence of the Bar-tailed Godwit (Limosa lapponica baueri).</title>
        <authorList>
            <person name="Lima N.C.B."/>
            <person name="Parody-Merino A.M."/>
            <person name="Battley P.F."/>
            <person name="Fidler A.E."/>
            <person name="Prosdocimi F."/>
        </authorList>
    </citation>
    <scope>NUCLEOTIDE SEQUENCE [LARGE SCALE GENOMIC DNA]</scope>
</reference>
<comment type="function">
    <text evidence="8">ATP-binding RNA helicase involved in translation initiation. Part of the 43S pre-initiation complex that is required for efficient initiation on mRNAs of higher eukaryotes with structured 5'-UTRs by promoting efficient NTPase-dependent 48S complex formation. Specifically binds to the 40S ribosome near the mRNA entrance. Does not possess a processive helicase activity.</text>
</comment>
<keyword evidence="5 8" id="KW-0067">ATP-binding</keyword>
<dbReference type="InterPro" id="IPR059023">
    <property type="entry name" value="RNA_hel_CTD"/>
</dbReference>
<accession>A0A2I0U6L8</accession>
<organism evidence="12 13">
    <name type="scientific">Limosa lapponica baueri</name>
    <dbReference type="NCBI Taxonomy" id="1758121"/>
    <lineage>
        <taxon>Eukaryota</taxon>
        <taxon>Metazoa</taxon>
        <taxon>Chordata</taxon>
        <taxon>Craniata</taxon>
        <taxon>Vertebrata</taxon>
        <taxon>Euteleostomi</taxon>
        <taxon>Archelosauria</taxon>
        <taxon>Archosauria</taxon>
        <taxon>Dinosauria</taxon>
        <taxon>Saurischia</taxon>
        <taxon>Theropoda</taxon>
        <taxon>Coelurosauria</taxon>
        <taxon>Aves</taxon>
        <taxon>Neognathae</taxon>
        <taxon>Neoaves</taxon>
        <taxon>Charadriiformes</taxon>
        <taxon>Scolopacidae</taxon>
        <taxon>Limosa</taxon>
    </lineage>
</organism>
<sequence length="1359" mass="153938">MNGKLRSWEVMINGKLEKRIIDVINDHKKHSDDKGIISRRLTAKKLQDVYMALQRFSFKTEHIEEAMKNTLLYGGDLHSALDWLCLNLPDDVLPEGFSQQFEEQQQKPRAKFCSPVSQREPPPRVVDSKKKEKVPETKETNVGKEKEVSMKEWILRYAEQQSDEEKNESVKEADEEKFDPNERYVHLAAKLSEAKEQASTSKQDKDKQGQKVAQEKIRRIQQEMAILEEHPVFNPALKISNQQHNEKKKTPSPQPQETTLNLSLLEKPDGAAKEDKVKKKEPLDVRNFDYSARSWTGKSPKQFLIDWCRKNFPKSPNPAFEKVPVGKYWKCRVRITKSSDDVMTMCPTIVTEDSMQAQHLAATLALYHLTKGQSVHQLLPPTYRDVWLEWRDIEKKKEEENKMETNKPRDNFIARLLNKLKQQQQLQSENQPKVSEGPEDSWENLVSDEDFGSLSLETSDTDNLEPSRILFKKLQSSSKYQRLLKERQELPVFKHRYSIVETLKKHRVVVVAGETGSGKSTQVPHFLLEDLLLDEGSTKCNIVCTQPRRISAVSLATRVCEELGCESGPGGKNSLCGYQIRMESRTGEATRLLYCTTGVLLRKLQEDGLLSSISHVIVDEIFHVEDVIEATGYVLEKDSEYCQKFLEEEEEVTINVTSKGGGTTKYQEYVPIQSGSGIDLAPYYAKYSSRTQQAIFYMNPYKINLELILELLAYLDRSPQFKNIEGAVLIFLPGLAHIQQLYDLISTDRRFNLRDRHRLIALHSVLSTQDQAAAFTIPPLGIRKIVLATNIAETGITIPDVVFVIDTGRTKENRYHESSQMSSLEETFVSKASALQRQGRAGRVRDGFCFRMYTRDRFESFMEYSVPEILRVPLEELCLHIMKCNLGSPEDFLSRALDPPQQQVIGNAMNLLRKIGACLFSEPKLTPLGQHLAALPVNVKIGKMLIFGAIFGCLDPVATLAAVMTEKSPFTTPIGRKDEADLAKSSLAMAVSDHITIYNAYLGWKRARQEGGYRAEMTYCRRNFLNRTSLLTLEDVKQELIRVVRAAGFTAPTTQCGRDGNGATQSLSLHEIALLKAVLTAGLYDNVGKIMYTKSVDITEKLACMVETAQGKAQVHPSSVNRDLQTYGWLLYQEKVRYSKVYLRETTLISPFPILLFGGDIEVQHRERLLTVDGWIHFQAPVKIAVIFKQLRVLIESVLKKKLENPKMSLEDDKVLHIIKELIKTENDASASMPPPLDCADFDFSLGEEVAFGPCALQLESSAVVQVPPQRLPSPEPCWRDLADQHQKALGDALEANSQLQETLTQRQEELATLQESNVQLKELASQARQLAAVLDKIPGEAANPPLGNLISKQIWLYA</sequence>
<dbReference type="Pfam" id="PF24899">
    <property type="entry name" value="UBA_DHX29"/>
    <property type="match status" value="1"/>
</dbReference>
<gene>
    <name evidence="8" type="primary">DHX29</name>
    <name evidence="12" type="ORF">llap_8023</name>
</gene>
<feature type="compositionally biased region" description="Basic and acidic residues" evidence="9">
    <location>
        <begin position="126"/>
        <end position="145"/>
    </location>
</feature>
<evidence type="ECO:0000259" key="10">
    <source>
        <dbReference type="PROSITE" id="PS51192"/>
    </source>
</evidence>
<dbReference type="InterPro" id="IPR048333">
    <property type="entry name" value="HA2_WH"/>
</dbReference>
<evidence type="ECO:0000256" key="6">
    <source>
        <dbReference type="ARBA" id="ARBA00023054"/>
    </source>
</evidence>
<feature type="region of interest" description="Disordered" evidence="9">
    <location>
        <begin position="424"/>
        <end position="444"/>
    </location>
</feature>
<keyword evidence="3 8" id="KW-0378">Hydrolase</keyword>